<proteinExistence type="predicted"/>
<feature type="domain" description="HTH cro/C1-type" evidence="1">
    <location>
        <begin position="11"/>
        <end position="66"/>
    </location>
</feature>
<dbReference type="AlphaFoldDB" id="A0AAT9G6T2"/>
<dbReference type="InterPro" id="IPR001387">
    <property type="entry name" value="Cro/C1-type_HTH"/>
</dbReference>
<dbReference type="Pfam" id="PF01381">
    <property type="entry name" value="HTH_3"/>
    <property type="match status" value="1"/>
</dbReference>
<reference evidence="2" key="1">
    <citation type="submission" date="2024-01" db="EMBL/GenBank/DDBJ databases">
        <title>Sequencing the genomes of a sandfly, Sergentomyia squamirostris, and its two endosymbionts.</title>
        <authorList>
            <person name="Itokawa K."/>
            <person name="Sanjoba C."/>
        </authorList>
    </citation>
    <scope>NUCLEOTIDE SEQUENCE</scope>
    <source>
        <strain evidence="2">RiSSQ</strain>
    </source>
</reference>
<evidence type="ECO:0000313" key="2">
    <source>
        <dbReference type="EMBL" id="BFD45546.1"/>
    </source>
</evidence>
<dbReference type="PROSITE" id="PS50943">
    <property type="entry name" value="HTH_CROC1"/>
    <property type="match status" value="1"/>
</dbReference>
<accession>A0AAT9G6T2</accession>
<sequence length="173" mass="19642">MALVHQIQEFLKKKFDELKLTRKDFAEQSGIPYSTVTNIIQCLKANPTISNILKISDYFKCSMDEVVGRNEYISLPNIESLEFYKITSSDITSNIKKFLIDKVKKQNLNLYKLGMTIGFSNNSLHSFVNSNREQKTLNSQIVVALADYFKISLDEMVGRIAPTKDADNGKSSD</sequence>
<dbReference type="InterPro" id="IPR010982">
    <property type="entry name" value="Lambda_DNA-bd_dom_sf"/>
</dbReference>
<protein>
    <recommendedName>
        <fullName evidence="1">HTH cro/C1-type domain-containing protein</fullName>
    </recommendedName>
</protein>
<dbReference type="Gene3D" id="1.10.260.40">
    <property type="entry name" value="lambda repressor-like DNA-binding domains"/>
    <property type="match status" value="2"/>
</dbReference>
<gene>
    <name evidence="2" type="ORF">DMENIID0002_01920</name>
</gene>
<dbReference type="GO" id="GO:0003677">
    <property type="term" value="F:DNA binding"/>
    <property type="evidence" value="ECO:0007669"/>
    <property type="project" value="InterPro"/>
</dbReference>
<dbReference type="EMBL" id="AP029170">
    <property type="protein sequence ID" value="BFD45546.1"/>
    <property type="molecule type" value="Genomic_DNA"/>
</dbReference>
<dbReference type="SUPFAM" id="SSF47413">
    <property type="entry name" value="lambda repressor-like DNA-binding domains"/>
    <property type="match status" value="1"/>
</dbReference>
<dbReference type="CDD" id="cd00093">
    <property type="entry name" value="HTH_XRE"/>
    <property type="match status" value="1"/>
</dbReference>
<evidence type="ECO:0000259" key="1">
    <source>
        <dbReference type="PROSITE" id="PS50943"/>
    </source>
</evidence>
<organism evidence="2">
    <name type="scientific">Candidatus Tisiphia endosymbiont of Sergentomyia squamirostris</name>
    <dbReference type="NCBI Taxonomy" id="3113639"/>
    <lineage>
        <taxon>Bacteria</taxon>
        <taxon>Pseudomonadati</taxon>
        <taxon>Pseudomonadota</taxon>
        <taxon>Alphaproteobacteria</taxon>
        <taxon>Rickettsiales</taxon>
        <taxon>Rickettsiaceae</taxon>
        <taxon>Rickettsieae</taxon>
        <taxon>Candidatus Tisiphia</taxon>
    </lineage>
</organism>
<dbReference type="SMART" id="SM00530">
    <property type="entry name" value="HTH_XRE"/>
    <property type="match status" value="2"/>
</dbReference>
<name>A0AAT9G6T2_9RICK</name>